<evidence type="ECO:0000313" key="5">
    <source>
        <dbReference type="Proteomes" id="UP001437460"/>
    </source>
</evidence>
<keyword evidence="5" id="KW-1185">Reference proteome</keyword>
<dbReference type="Gene3D" id="3.90.550.10">
    <property type="entry name" value="Spore Coat Polysaccharide Biosynthesis Protein SpsA, Chain A"/>
    <property type="match status" value="1"/>
</dbReference>
<dbReference type="CDD" id="cd00761">
    <property type="entry name" value="Glyco_tranf_GTA_type"/>
    <property type="match status" value="1"/>
</dbReference>
<evidence type="ECO:0000256" key="1">
    <source>
        <dbReference type="ARBA" id="ARBA00022676"/>
    </source>
</evidence>
<accession>A0ABV1HNG8</accession>
<dbReference type="RefSeq" id="WP_349229938.1">
    <property type="nucleotide sequence ID" value="NZ_JBBMFJ010000026.1"/>
</dbReference>
<protein>
    <submittedName>
        <fullName evidence="4">Glycosyltransferase family 2 protein</fullName>
        <ecNumber evidence="4">2.4.-.-</ecNumber>
    </submittedName>
</protein>
<dbReference type="GO" id="GO:0016757">
    <property type="term" value="F:glycosyltransferase activity"/>
    <property type="evidence" value="ECO:0007669"/>
    <property type="project" value="UniProtKB-KW"/>
</dbReference>
<name>A0ABV1HNG8_9FIRM</name>
<keyword evidence="2 4" id="KW-0808">Transferase</keyword>
<dbReference type="EC" id="2.4.-.-" evidence="4"/>
<keyword evidence="1 4" id="KW-0328">Glycosyltransferase</keyword>
<dbReference type="SUPFAM" id="SSF53448">
    <property type="entry name" value="Nucleotide-diphospho-sugar transferases"/>
    <property type="match status" value="1"/>
</dbReference>
<evidence type="ECO:0000313" key="4">
    <source>
        <dbReference type="EMBL" id="MEQ2563861.1"/>
    </source>
</evidence>
<dbReference type="InterPro" id="IPR001173">
    <property type="entry name" value="Glyco_trans_2-like"/>
</dbReference>
<dbReference type="InterPro" id="IPR029044">
    <property type="entry name" value="Nucleotide-diphossugar_trans"/>
</dbReference>
<dbReference type="Pfam" id="PF00535">
    <property type="entry name" value="Glycos_transf_2"/>
    <property type="match status" value="1"/>
</dbReference>
<evidence type="ECO:0000256" key="2">
    <source>
        <dbReference type="ARBA" id="ARBA00022679"/>
    </source>
</evidence>
<comment type="caution">
    <text evidence="4">The sequence shown here is derived from an EMBL/GenBank/DDBJ whole genome shotgun (WGS) entry which is preliminary data.</text>
</comment>
<feature type="domain" description="Glycosyltransferase 2-like" evidence="3">
    <location>
        <begin position="7"/>
        <end position="121"/>
    </location>
</feature>
<dbReference type="PANTHER" id="PTHR22916:SF51">
    <property type="entry name" value="GLYCOSYLTRANSFERASE EPSH-RELATED"/>
    <property type="match status" value="1"/>
</dbReference>
<organism evidence="4 5">
    <name type="scientific">Ventrimonas faecis</name>
    <dbReference type="NCBI Taxonomy" id="3133170"/>
    <lineage>
        <taxon>Bacteria</taxon>
        <taxon>Bacillati</taxon>
        <taxon>Bacillota</taxon>
        <taxon>Clostridia</taxon>
        <taxon>Lachnospirales</taxon>
        <taxon>Lachnospiraceae</taxon>
        <taxon>Ventrimonas</taxon>
    </lineage>
</organism>
<dbReference type="EMBL" id="JBBMFJ010000026">
    <property type="protein sequence ID" value="MEQ2563861.1"/>
    <property type="molecule type" value="Genomic_DNA"/>
</dbReference>
<evidence type="ECO:0000259" key="3">
    <source>
        <dbReference type="Pfam" id="PF00535"/>
    </source>
</evidence>
<reference evidence="4 5" key="1">
    <citation type="submission" date="2024-03" db="EMBL/GenBank/DDBJ databases">
        <title>Human intestinal bacterial collection.</title>
        <authorList>
            <person name="Pauvert C."/>
            <person name="Hitch T.C.A."/>
            <person name="Clavel T."/>
        </authorList>
    </citation>
    <scope>NUCLEOTIDE SEQUENCE [LARGE SCALE GENOMIC DNA]</scope>
    <source>
        <strain evidence="4 5">CLA-AP-H27</strain>
    </source>
</reference>
<sequence length="343" mass="39775">MDEGLVSVVLPIYNVEKYLDRCIESVVGQTYRNLEIILVDDGSPDGCPEKCEDWAKRDKRIKVIHKENAGLGYARNTGIENASGEYICFFDSDDYIAADTIEKTYRAAKENYADIVIFGFSTVDKYGKVGNTIVPETESLKYVGEEVQKLFLPDLISWNPDNGRTTNLRMSAWTALYSMKLIRESGWKFVSERDIISEDVYSLLDLYHSVKTAVVVPEAFYFYCENETSLTHSYKKDRYKRIKQFYRACIDKCDRLGYDNEIKRRIAYPFTANSIAAMKMIVTSDLSIEEKKKMIHTIVYDETMQHVIHQMNLKTESFARKILFFAIKNRMDKLCFWLIKSKA</sequence>
<dbReference type="Proteomes" id="UP001437460">
    <property type="component" value="Unassembled WGS sequence"/>
</dbReference>
<dbReference type="PANTHER" id="PTHR22916">
    <property type="entry name" value="GLYCOSYLTRANSFERASE"/>
    <property type="match status" value="1"/>
</dbReference>
<gene>
    <name evidence="4" type="ORF">WMO41_11930</name>
</gene>
<proteinExistence type="predicted"/>